<evidence type="ECO:0000256" key="1">
    <source>
        <dbReference type="ARBA" id="ARBA00008791"/>
    </source>
</evidence>
<protein>
    <submittedName>
        <fullName evidence="3">Universal stress protein</fullName>
    </submittedName>
</protein>
<dbReference type="InterPro" id="IPR006016">
    <property type="entry name" value="UspA"/>
</dbReference>
<dbReference type="PRINTS" id="PR01438">
    <property type="entry name" value="UNVRSLSTRESS"/>
</dbReference>
<evidence type="ECO:0000313" key="3">
    <source>
        <dbReference type="EMBL" id="MDS0299090.1"/>
    </source>
</evidence>
<proteinExistence type="inferred from homology"/>
<comment type="similarity">
    <text evidence="1">Belongs to the universal stress protein A family.</text>
</comment>
<dbReference type="SUPFAM" id="SSF52402">
    <property type="entry name" value="Adenine nucleotide alpha hydrolases-like"/>
    <property type="match status" value="1"/>
</dbReference>
<sequence length="164" mass="17476">METPVATRKPTQAGLQNVLVAVGPTDSDRLDRLVEETVDVAGPTGATVVLAHIFSPEDFEDRVEALGFSEAANDVSPDSVAVRYSVIREFADRLDAEGIDYEVRGTVGIEDEGITALAEESEADRILVGGRKRSPTGKAVFGSLAQQIMLSAPCPVTFVRADTE</sequence>
<organism evidence="3 4">
    <name type="scientific">Halogeometricum salsisoli</name>
    <dbReference type="NCBI Taxonomy" id="2950536"/>
    <lineage>
        <taxon>Archaea</taxon>
        <taxon>Methanobacteriati</taxon>
        <taxon>Methanobacteriota</taxon>
        <taxon>Stenosarchaea group</taxon>
        <taxon>Halobacteria</taxon>
        <taxon>Halobacteriales</taxon>
        <taxon>Haloferacaceae</taxon>
        <taxon>Halogeometricum</taxon>
    </lineage>
</organism>
<dbReference type="PANTHER" id="PTHR46268:SF6">
    <property type="entry name" value="UNIVERSAL STRESS PROTEIN UP12"/>
    <property type="match status" value="1"/>
</dbReference>
<name>A0ABU2GE61_9EURY</name>
<feature type="domain" description="UspA" evidence="2">
    <location>
        <begin position="16"/>
        <end position="160"/>
    </location>
</feature>
<dbReference type="EMBL" id="JAMQOP010000002">
    <property type="protein sequence ID" value="MDS0299090.1"/>
    <property type="molecule type" value="Genomic_DNA"/>
</dbReference>
<dbReference type="InterPro" id="IPR006015">
    <property type="entry name" value="Universal_stress_UspA"/>
</dbReference>
<dbReference type="InterPro" id="IPR014729">
    <property type="entry name" value="Rossmann-like_a/b/a_fold"/>
</dbReference>
<dbReference type="PANTHER" id="PTHR46268">
    <property type="entry name" value="STRESS RESPONSE PROTEIN NHAX"/>
    <property type="match status" value="1"/>
</dbReference>
<keyword evidence="4" id="KW-1185">Reference proteome</keyword>
<gene>
    <name evidence="3" type="ORF">NDI76_10075</name>
</gene>
<dbReference type="RefSeq" id="WP_310923951.1">
    <property type="nucleotide sequence ID" value="NZ_JAMQOP010000002.1"/>
</dbReference>
<reference evidence="3 4" key="1">
    <citation type="submission" date="2022-06" db="EMBL/GenBank/DDBJ databases">
        <title>Halogeometricum sp. a new haloarchaeum isolate from saline soil.</title>
        <authorList>
            <person name="Strakova D."/>
            <person name="Galisteo C."/>
            <person name="Sanchez-Porro C."/>
            <person name="Ventosa A."/>
        </authorList>
    </citation>
    <scope>NUCLEOTIDE SEQUENCE [LARGE SCALE GENOMIC DNA]</scope>
    <source>
        <strain evidence="3 4">S1BR25-6</strain>
    </source>
</reference>
<dbReference type="Pfam" id="PF00582">
    <property type="entry name" value="Usp"/>
    <property type="match status" value="1"/>
</dbReference>
<comment type="caution">
    <text evidence="3">The sequence shown here is derived from an EMBL/GenBank/DDBJ whole genome shotgun (WGS) entry which is preliminary data.</text>
</comment>
<dbReference type="CDD" id="cd00293">
    <property type="entry name" value="USP-like"/>
    <property type="match status" value="1"/>
</dbReference>
<dbReference type="Gene3D" id="3.40.50.620">
    <property type="entry name" value="HUPs"/>
    <property type="match status" value="1"/>
</dbReference>
<dbReference type="Proteomes" id="UP001257060">
    <property type="component" value="Unassembled WGS sequence"/>
</dbReference>
<evidence type="ECO:0000259" key="2">
    <source>
        <dbReference type="Pfam" id="PF00582"/>
    </source>
</evidence>
<accession>A0ABU2GE61</accession>
<evidence type="ECO:0000313" key="4">
    <source>
        <dbReference type="Proteomes" id="UP001257060"/>
    </source>
</evidence>